<reference evidence="1" key="1">
    <citation type="journal article" date="2015" name="Nature">
        <title>Complex archaea that bridge the gap between prokaryotes and eukaryotes.</title>
        <authorList>
            <person name="Spang A."/>
            <person name="Saw J.H."/>
            <person name="Jorgensen S.L."/>
            <person name="Zaremba-Niedzwiedzka K."/>
            <person name="Martijn J."/>
            <person name="Lind A.E."/>
            <person name="van Eijk R."/>
            <person name="Schleper C."/>
            <person name="Guy L."/>
            <person name="Ettema T.J."/>
        </authorList>
    </citation>
    <scope>NUCLEOTIDE SEQUENCE</scope>
</reference>
<dbReference type="EMBL" id="LAZR01025544">
    <property type="protein sequence ID" value="KKL71593.1"/>
    <property type="molecule type" value="Genomic_DNA"/>
</dbReference>
<protein>
    <recommendedName>
        <fullName evidence="2">HEAT repeat domain-containing protein</fullName>
    </recommendedName>
</protein>
<sequence>MKNTTTFAGWLCVVLFAATGHSRAGIRPSFSLNHSTWHATDIVVASEGDTVDGTVSVLEVWKGRLAPGKVLSIPALARFAKKETRTVKPGWIPVPRDDKATPVVLSGRRMVLFLKRATPVAAKGKQPEPVRWAPTSLFGGMHVSVVWIERGKTYSFVQIMNPGPSMLTGGRRSEKEMKKSVSLIMQTQQALASIAAVADPRKRARDATKYVRSDDYRARQAAFGILAGCKTAAVPILRSLLADESNADRYGGIVDALAVAGGSALGQDFTDRVEKELTFWKARAPSLKVGWWNGTGLEWKDAVALRNRYSKILHVLYALRKMRHEGARKPVRAFRDYWRSLPQLEGKSGLSQMSETCDAVLKSLDEAKGSSNKRDAGDGR</sequence>
<gene>
    <name evidence="1" type="ORF">LCGC14_2093370</name>
</gene>
<evidence type="ECO:0008006" key="2">
    <source>
        <dbReference type="Google" id="ProtNLM"/>
    </source>
</evidence>
<comment type="caution">
    <text evidence="1">The sequence shown here is derived from an EMBL/GenBank/DDBJ whole genome shotgun (WGS) entry which is preliminary data.</text>
</comment>
<accession>A0A0F9EC01</accession>
<name>A0A0F9EC01_9ZZZZ</name>
<dbReference type="AlphaFoldDB" id="A0A0F9EC01"/>
<organism evidence="1">
    <name type="scientific">marine sediment metagenome</name>
    <dbReference type="NCBI Taxonomy" id="412755"/>
    <lineage>
        <taxon>unclassified sequences</taxon>
        <taxon>metagenomes</taxon>
        <taxon>ecological metagenomes</taxon>
    </lineage>
</organism>
<proteinExistence type="predicted"/>
<evidence type="ECO:0000313" key="1">
    <source>
        <dbReference type="EMBL" id="KKL71593.1"/>
    </source>
</evidence>